<gene>
    <name evidence="1" type="ORF">SAMN02745121_07499</name>
</gene>
<dbReference type="AlphaFoldDB" id="A0A1I2GRZ4"/>
<dbReference type="Proteomes" id="UP000199400">
    <property type="component" value="Unassembled WGS sequence"/>
</dbReference>
<dbReference type="EMBL" id="FOMX01000035">
    <property type="protein sequence ID" value="SFF20694.1"/>
    <property type="molecule type" value="Genomic_DNA"/>
</dbReference>
<dbReference type="Gene3D" id="3.90.660.10">
    <property type="match status" value="1"/>
</dbReference>
<sequence>MTTYSIFGAGPGGLYTAWRLADSAAAGDTIEFYDWGQYRFGGDDNGTRAAAGRICTYHYQNDPRNAYIEVGGMRYLEWDGTPDGSGHRLVTTVIDRVGLTGESVPFRTTTNPLFFLRARNFYSNDIDRNHPAPYNTADGLSARPPDDALAYVAGAAIDPALKPDTRARQCAFYRSARLPATYTSHVFQPRQRLRDIGYWNLLADVLGNEGYDYADDGGGYTSNVINWNSADALIYNGEFAPGGSFKTLKTGYSSLFARMFERVRSACAERGVRFEWHPGERLHSITAPGGVVTYRTASRGRPDHPGPARTTDHAFLALPPQSLDLVADASRYAGVEGDVLNAGKVPLYRESVIKQPSYKIAMFFAREWWKDSRFPPHLVGDGGATENVFGPTITDTALRQIYYFGDNGANKDRPVYGLLASYDDERFVKFWAELELGPEVDREIPRTRDLQPLHGPRRATASMVGMLRALLARVHYGPDADASSVPEPLETVFMDWGLNPFGAGYHAWAAHYDICDVMQRVRKPSLLTDGPDASIYIVGSAYSNDQAWVEGAFCTAESVLNDFFGLAPLIDTSTYPLICGCDGPAAAS</sequence>
<accession>A0A1I2GRZ4</accession>
<reference evidence="2" key="1">
    <citation type="submission" date="2016-10" db="EMBL/GenBank/DDBJ databases">
        <authorList>
            <person name="Varghese N."/>
            <person name="Submissions S."/>
        </authorList>
    </citation>
    <scope>NUCLEOTIDE SEQUENCE [LARGE SCALE GENOMIC DNA]</scope>
    <source>
        <strain evidence="2">ATCC 25963</strain>
    </source>
</reference>
<protein>
    <recommendedName>
        <fullName evidence="3">Monoamine oxidase</fullName>
    </recommendedName>
</protein>
<evidence type="ECO:0008006" key="3">
    <source>
        <dbReference type="Google" id="ProtNLM"/>
    </source>
</evidence>
<keyword evidence="2" id="KW-1185">Reference proteome</keyword>
<evidence type="ECO:0000313" key="1">
    <source>
        <dbReference type="EMBL" id="SFF20694.1"/>
    </source>
</evidence>
<name>A0A1I2GRZ4_9BACT</name>
<organism evidence="1 2">
    <name type="scientific">Nannocystis exedens</name>
    <dbReference type="NCBI Taxonomy" id="54"/>
    <lineage>
        <taxon>Bacteria</taxon>
        <taxon>Pseudomonadati</taxon>
        <taxon>Myxococcota</taxon>
        <taxon>Polyangia</taxon>
        <taxon>Nannocystales</taxon>
        <taxon>Nannocystaceae</taxon>
        <taxon>Nannocystis</taxon>
    </lineage>
</organism>
<evidence type="ECO:0000313" key="2">
    <source>
        <dbReference type="Proteomes" id="UP000199400"/>
    </source>
</evidence>
<dbReference type="SUPFAM" id="SSF51905">
    <property type="entry name" value="FAD/NAD(P)-binding domain"/>
    <property type="match status" value="1"/>
</dbReference>
<dbReference type="STRING" id="54.SAMN02745121_07499"/>
<dbReference type="OrthoDB" id="3972913at2"/>
<proteinExistence type="predicted"/>
<dbReference type="RefSeq" id="WP_096331878.1">
    <property type="nucleotide sequence ID" value="NZ_FOMX01000035.1"/>
</dbReference>
<dbReference type="SUPFAM" id="SSF54373">
    <property type="entry name" value="FAD-linked reductases, C-terminal domain"/>
    <property type="match status" value="1"/>
</dbReference>
<dbReference type="InterPro" id="IPR036188">
    <property type="entry name" value="FAD/NAD-bd_sf"/>
</dbReference>